<dbReference type="OrthoDB" id="430436at2759"/>
<dbReference type="InterPro" id="IPR036291">
    <property type="entry name" value="NAD(P)-bd_dom_sf"/>
</dbReference>
<dbReference type="SUPFAM" id="SSF51735">
    <property type="entry name" value="NAD(P)-binding Rossmann-fold domains"/>
    <property type="match status" value="1"/>
</dbReference>
<dbReference type="GeneID" id="20079176"/>
<dbReference type="GO" id="GO:1901607">
    <property type="term" value="P:alpha-amino acid biosynthetic process"/>
    <property type="evidence" value="ECO:0007669"/>
    <property type="project" value="UniProtKB-ARBA"/>
</dbReference>
<name>A0A024UPU4_9STRA</name>
<reference evidence="2" key="1">
    <citation type="submission" date="2013-12" db="EMBL/GenBank/DDBJ databases">
        <title>The Genome Sequence of Aphanomyces invadans NJM9701.</title>
        <authorList>
            <consortium name="The Broad Institute Genomics Platform"/>
            <person name="Russ C."/>
            <person name="Tyler B."/>
            <person name="van West P."/>
            <person name="Dieguez-Uribeondo J."/>
            <person name="Young S.K."/>
            <person name="Zeng Q."/>
            <person name="Gargeya S."/>
            <person name="Fitzgerald M."/>
            <person name="Abouelleil A."/>
            <person name="Alvarado L."/>
            <person name="Chapman S.B."/>
            <person name="Gainer-Dewar J."/>
            <person name="Goldberg J."/>
            <person name="Griggs A."/>
            <person name="Gujja S."/>
            <person name="Hansen M."/>
            <person name="Howarth C."/>
            <person name="Imamovic A."/>
            <person name="Ireland A."/>
            <person name="Larimer J."/>
            <person name="McCowan C."/>
            <person name="Murphy C."/>
            <person name="Pearson M."/>
            <person name="Poon T.W."/>
            <person name="Priest M."/>
            <person name="Roberts A."/>
            <person name="Saif S."/>
            <person name="Shea T."/>
            <person name="Sykes S."/>
            <person name="Wortman J."/>
            <person name="Nusbaum C."/>
            <person name="Birren B."/>
        </authorList>
    </citation>
    <scope>NUCLEOTIDE SEQUENCE [LARGE SCALE GENOMIC DNA]</scope>
    <source>
        <strain evidence="2">NJM9701</strain>
    </source>
</reference>
<gene>
    <name evidence="2" type="ORF">H310_02126</name>
</gene>
<sequence>MADYIAIVVGGTGSVGRELIKLLAISTRCKKVVALSRRPIEPSSFATVFPGLPETEASKVLVHVVDFDNLKDEDFAMHHADACFCCLGTTRADAGSAEAFMKVDLHYVSKTAELSKAAGIPYFGLLTASNANKGSWFLYPRTKGLAQEAVANLNFIRTGFFQPGLLRRGDLARSVERWASYVLKSVSVCAVAKAMLANYESTPSTGLTVVSMADILAFDQTSN</sequence>
<protein>
    <recommendedName>
        <fullName evidence="1">Semialdehyde dehydrogenase NAD-binding domain-containing protein</fullName>
    </recommendedName>
</protein>
<dbReference type="Gene3D" id="3.40.50.720">
    <property type="entry name" value="NAD(P)-binding Rossmann-like Domain"/>
    <property type="match status" value="1"/>
</dbReference>
<evidence type="ECO:0000259" key="1">
    <source>
        <dbReference type="Pfam" id="PF01118"/>
    </source>
</evidence>
<dbReference type="VEuPathDB" id="FungiDB:H310_02126"/>
<dbReference type="InterPro" id="IPR000534">
    <property type="entry name" value="Semialdehyde_DH_NAD-bd"/>
</dbReference>
<dbReference type="PANTHER" id="PTHR14097">
    <property type="entry name" value="OXIDOREDUCTASE HTATIP2"/>
    <property type="match status" value="1"/>
</dbReference>
<dbReference type="RefSeq" id="XP_008863756.1">
    <property type="nucleotide sequence ID" value="XM_008865534.1"/>
</dbReference>
<dbReference type="GO" id="GO:0016620">
    <property type="term" value="F:oxidoreductase activity, acting on the aldehyde or oxo group of donors, NAD or NADP as acceptor"/>
    <property type="evidence" value="ECO:0007669"/>
    <property type="project" value="InterPro"/>
</dbReference>
<dbReference type="STRING" id="157072.A0A024UPU4"/>
<dbReference type="GO" id="GO:0051170">
    <property type="term" value="P:import into nucleus"/>
    <property type="evidence" value="ECO:0007669"/>
    <property type="project" value="TreeGrafter"/>
</dbReference>
<dbReference type="Pfam" id="PF01118">
    <property type="entry name" value="Semialdhyde_dh"/>
    <property type="match status" value="1"/>
</dbReference>
<evidence type="ECO:0000313" key="2">
    <source>
        <dbReference type="EMBL" id="ETW07663.1"/>
    </source>
</evidence>
<dbReference type="GO" id="GO:0005737">
    <property type="term" value="C:cytoplasm"/>
    <property type="evidence" value="ECO:0007669"/>
    <property type="project" value="TreeGrafter"/>
</dbReference>
<dbReference type="PANTHER" id="PTHR14097:SF7">
    <property type="entry name" value="OXIDOREDUCTASE HTATIP2"/>
    <property type="match status" value="1"/>
</dbReference>
<dbReference type="GO" id="GO:0051287">
    <property type="term" value="F:NAD binding"/>
    <property type="evidence" value="ECO:0007669"/>
    <property type="project" value="InterPro"/>
</dbReference>
<dbReference type="EMBL" id="KI913954">
    <property type="protein sequence ID" value="ETW07663.1"/>
    <property type="molecule type" value="Genomic_DNA"/>
</dbReference>
<dbReference type="AlphaFoldDB" id="A0A024UPU4"/>
<dbReference type="eggNOG" id="KOG4039">
    <property type="taxonomic scope" value="Eukaryota"/>
</dbReference>
<proteinExistence type="predicted"/>
<accession>A0A024UPU4</accession>
<feature type="domain" description="Semialdehyde dehydrogenase NAD-binding" evidence="1">
    <location>
        <begin position="7"/>
        <end position="110"/>
    </location>
</feature>
<organism evidence="2">
    <name type="scientific">Aphanomyces invadans</name>
    <dbReference type="NCBI Taxonomy" id="157072"/>
    <lineage>
        <taxon>Eukaryota</taxon>
        <taxon>Sar</taxon>
        <taxon>Stramenopiles</taxon>
        <taxon>Oomycota</taxon>
        <taxon>Saprolegniomycetes</taxon>
        <taxon>Saprolegniales</taxon>
        <taxon>Verrucalvaceae</taxon>
        <taxon>Aphanomyces</taxon>
    </lineage>
</organism>